<organism evidence="2 3">
    <name type="scientific">Nepenthes gracilis</name>
    <name type="common">Slender pitcher plant</name>
    <dbReference type="NCBI Taxonomy" id="150966"/>
    <lineage>
        <taxon>Eukaryota</taxon>
        <taxon>Viridiplantae</taxon>
        <taxon>Streptophyta</taxon>
        <taxon>Embryophyta</taxon>
        <taxon>Tracheophyta</taxon>
        <taxon>Spermatophyta</taxon>
        <taxon>Magnoliopsida</taxon>
        <taxon>eudicotyledons</taxon>
        <taxon>Gunneridae</taxon>
        <taxon>Pentapetalae</taxon>
        <taxon>Caryophyllales</taxon>
        <taxon>Nepenthaceae</taxon>
        <taxon>Nepenthes</taxon>
    </lineage>
</organism>
<name>A0AAD3TBX4_NEPGR</name>
<feature type="compositionally biased region" description="Basic and acidic residues" evidence="1">
    <location>
        <begin position="71"/>
        <end position="87"/>
    </location>
</feature>
<dbReference type="AlphaFoldDB" id="A0AAD3TBX4"/>
<keyword evidence="3" id="KW-1185">Reference proteome</keyword>
<dbReference type="Proteomes" id="UP001279734">
    <property type="component" value="Unassembled WGS sequence"/>
</dbReference>
<evidence type="ECO:0000313" key="3">
    <source>
        <dbReference type="Proteomes" id="UP001279734"/>
    </source>
</evidence>
<evidence type="ECO:0000256" key="1">
    <source>
        <dbReference type="SAM" id="MobiDB-lite"/>
    </source>
</evidence>
<reference evidence="2" key="1">
    <citation type="submission" date="2023-05" db="EMBL/GenBank/DDBJ databases">
        <title>Nepenthes gracilis genome sequencing.</title>
        <authorList>
            <person name="Fukushima K."/>
        </authorList>
    </citation>
    <scope>NUCLEOTIDE SEQUENCE</scope>
    <source>
        <strain evidence="2">SING2019-196</strain>
    </source>
</reference>
<sequence length="143" mass="15857">MNFSAPIGSRTAIPLATKRKQPKTDHDSRSAAEFQNRNKASNRDRQLMQSEATAIESGIWDAIRDRQFILKPKPAHETRSADGRNETGIDSIPAKPRNRMHSLGGSIHVSIDFIPAEPSAKRHAQLEITTVVSHPGVPTRQMD</sequence>
<protein>
    <submittedName>
        <fullName evidence="2">Uncharacterized protein</fullName>
    </submittedName>
</protein>
<comment type="caution">
    <text evidence="2">The sequence shown here is derived from an EMBL/GenBank/DDBJ whole genome shotgun (WGS) entry which is preliminary data.</text>
</comment>
<proteinExistence type="predicted"/>
<evidence type="ECO:0000313" key="2">
    <source>
        <dbReference type="EMBL" id="GMH25896.1"/>
    </source>
</evidence>
<gene>
    <name evidence="2" type="ORF">Nepgr_027739</name>
</gene>
<feature type="region of interest" description="Disordered" evidence="1">
    <location>
        <begin position="1"/>
        <end position="50"/>
    </location>
</feature>
<dbReference type="EMBL" id="BSYO01000030">
    <property type="protein sequence ID" value="GMH25896.1"/>
    <property type="molecule type" value="Genomic_DNA"/>
</dbReference>
<accession>A0AAD3TBX4</accession>
<feature type="region of interest" description="Disordered" evidence="1">
    <location>
        <begin position="71"/>
        <end position="101"/>
    </location>
</feature>